<feature type="transmembrane region" description="Helical" evidence="8">
    <location>
        <begin position="7"/>
        <end position="28"/>
    </location>
</feature>
<dbReference type="AlphaFoldDB" id="A0A939BQV7"/>
<evidence type="ECO:0000259" key="10">
    <source>
        <dbReference type="Pfam" id="PF10502"/>
    </source>
</evidence>
<comment type="caution">
    <text evidence="11">The sequence shown here is derived from an EMBL/GenBank/DDBJ whole genome shotgun (WGS) entry which is preliminary data.</text>
</comment>
<dbReference type="GO" id="GO:0006465">
    <property type="term" value="P:signal peptide processing"/>
    <property type="evidence" value="ECO:0007669"/>
    <property type="project" value="InterPro"/>
</dbReference>
<keyword evidence="5 8" id="KW-0645">Protease</keyword>
<keyword evidence="6 8" id="KW-0378">Hydrolase</keyword>
<feature type="active site" evidence="7">
    <location>
        <position position="32"/>
    </location>
</feature>
<comment type="catalytic activity">
    <reaction evidence="1 8">
        <text>Cleavage of hydrophobic, N-terminal signal or leader sequences from secreted and periplasmic proteins.</text>
        <dbReference type="EC" id="3.4.21.89"/>
    </reaction>
</comment>
<keyword evidence="12" id="KW-1185">Reference proteome</keyword>
<evidence type="ECO:0000256" key="3">
    <source>
        <dbReference type="ARBA" id="ARBA00009370"/>
    </source>
</evidence>
<dbReference type="GO" id="GO:0004252">
    <property type="term" value="F:serine-type endopeptidase activity"/>
    <property type="evidence" value="ECO:0007669"/>
    <property type="project" value="InterPro"/>
</dbReference>
<dbReference type="Pfam" id="PF10502">
    <property type="entry name" value="Peptidase_S26"/>
    <property type="match status" value="1"/>
</dbReference>
<feature type="domain" description="Peptidase S26" evidence="10">
    <location>
        <begin position="2"/>
        <end position="155"/>
    </location>
</feature>
<keyword evidence="8" id="KW-0812">Transmembrane</keyword>
<dbReference type="PROSITE" id="PS00761">
    <property type="entry name" value="SPASE_I_3"/>
    <property type="match status" value="1"/>
</dbReference>
<dbReference type="Gene3D" id="2.10.109.10">
    <property type="entry name" value="Umud Fragment, subunit A"/>
    <property type="match status" value="1"/>
</dbReference>
<dbReference type="PRINTS" id="PR00727">
    <property type="entry name" value="LEADERPTASE"/>
</dbReference>
<dbReference type="InterPro" id="IPR019757">
    <property type="entry name" value="Pept_S26A_signal_pept_1_Lys-AS"/>
</dbReference>
<evidence type="ECO:0000313" key="11">
    <source>
        <dbReference type="EMBL" id="MBM7555321.1"/>
    </source>
</evidence>
<evidence type="ECO:0000256" key="2">
    <source>
        <dbReference type="ARBA" id="ARBA00004401"/>
    </source>
</evidence>
<dbReference type="RefSeq" id="WP_239550832.1">
    <property type="nucleotide sequence ID" value="NZ_JAFBDQ010000001.1"/>
</dbReference>
<gene>
    <name evidence="11" type="ORF">JOC47_000145</name>
</gene>
<dbReference type="PANTHER" id="PTHR43390">
    <property type="entry name" value="SIGNAL PEPTIDASE I"/>
    <property type="match status" value="1"/>
</dbReference>
<dbReference type="PROSITE" id="PS00501">
    <property type="entry name" value="SPASE_I_1"/>
    <property type="match status" value="1"/>
</dbReference>
<dbReference type="InterPro" id="IPR019756">
    <property type="entry name" value="Pept_S26A_signal_pept_1_Ser-AS"/>
</dbReference>
<dbReference type="GO" id="GO:0005886">
    <property type="term" value="C:plasma membrane"/>
    <property type="evidence" value="ECO:0007669"/>
    <property type="project" value="UniProtKB-SubCell"/>
</dbReference>
<name>A0A939BQV7_9FIRM</name>
<comment type="similarity">
    <text evidence="3 9">Belongs to the peptidase S26 family.</text>
</comment>
<dbReference type="CDD" id="cd06530">
    <property type="entry name" value="S26_SPase_I"/>
    <property type="match status" value="1"/>
</dbReference>
<accession>A0A939BQV7</accession>
<evidence type="ECO:0000256" key="4">
    <source>
        <dbReference type="ARBA" id="ARBA00013208"/>
    </source>
</evidence>
<dbReference type="Proteomes" id="UP000774000">
    <property type="component" value="Unassembled WGS sequence"/>
</dbReference>
<evidence type="ECO:0000256" key="1">
    <source>
        <dbReference type="ARBA" id="ARBA00000677"/>
    </source>
</evidence>
<dbReference type="EC" id="3.4.21.89" evidence="4 8"/>
<dbReference type="SUPFAM" id="SSF51306">
    <property type="entry name" value="LexA/Signal peptidase"/>
    <property type="match status" value="1"/>
</dbReference>
<sequence length="180" mass="20816">MQDLLEAIAIAIVVSIILIIFVVQAFYIPSESMEPTLKPGDRILVNKFIYNFRDPKRQEIIVFNYPLEPDRKFVKRVIATPGDRVKIKEGKVFVNGEQLKEEYVVEDSYTDFAEVKVPENNYFVLGDNRNNSKDSRYWGFVPEDNIVGHPFIIFWPLNRIKIIGGDIHVDSMVSRTYGQS</sequence>
<evidence type="ECO:0000256" key="7">
    <source>
        <dbReference type="PIRSR" id="PIRSR600223-1"/>
    </source>
</evidence>
<evidence type="ECO:0000256" key="6">
    <source>
        <dbReference type="ARBA" id="ARBA00022801"/>
    </source>
</evidence>
<protein>
    <recommendedName>
        <fullName evidence="4 8">Signal peptidase I</fullName>
        <ecNumber evidence="4 8">3.4.21.89</ecNumber>
    </recommendedName>
</protein>
<dbReference type="PROSITE" id="PS00760">
    <property type="entry name" value="SPASE_I_2"/>
    <property type="match status" value="1"/>
</dbReference>
<dbReference type="PANTHER" id="PTHR43390:SF1">
    <property type="entry name" value="CHLOROPLAST PROCESSING PEPTIDASE"/>
    <property type="match status" value="1"/>
</dbReference>
<evidence type="ECO:0000256" key="5">
    <source>
        <dbReference type="ARBA" id="ARBA00022670"/>
    </source>
</evidence>
<dbReference type="EMBL" id="JAFBDQ010000001">
    <property type="protein sequence ID" value="MBM7555321.1"/>
    <property type="molecule type" value="Genomic_DNA"/>
</dbReference>
<dbReference type="NCBIfam" id="TIGR02227">
    <property type="entry name" value="sigpep_I_bact"/>
    <property type="match status" value="1"/>
</dbReference>
<evidence type="ECO:0000256" key="8">
    <source>
        <dbReference type="RuleBase" id="RU003993"/>
    </source>
</evidence>
<dbReference type="InterPro" id="IPR000223">
    <property type="entry name" value="Pept_S26A_signal_pept_1"/>
</dbReference>
<evidence type="ECO:0000313" key="12">
    <source>
        <dbReference type="Proteomes" id="UP000774000"/>
    </source>
</evidence>
<dbReference type="InterPro" id="IPR019758">
    <property type="entry name" value="Pept_S26A_signal_pept_1_CS"/>
</dbReference>
<reference evidence="11" key="1">
    <citation type="submission" date="2021-01" db="EMBL/GenBank/DDBJ databases">
        <title>Genomic Encyclopedia of Type Strains, Phase IV (KMG-IV): sequencing the most valuable type-strain genomes for metagenomic binning, comparative biology and taxonomic classification.</title>
        <authorList>
            <person name="Goeker M."/>
        </authorList>
    </citation>
    <scope>NUCLEOTIDE SEQUENCE</scope>
    <source>
        <strain evidence="11">DSM 23230</strain>
    </source>
</reference>
<dbReference type="InterPro" id="IPR036286">
    <property type="entry name" value="LexA/Signal_pep-like_sf"/>
</dbReference>
<dbReference type="InterPro" id="IPR019533">
    <property type="entry name" value="Peptidase_S26"/>
</dbReference>
<organism evidence="11 12">
    <name type="scientific">Halanaerobacter jeridensis</name>
    <dbReference type="NCBI Taxonomy" id="706427"/>
    <lineage>
        <taxon>Bacteria</taxon>
        <taxon>Bacillati</taxon>
        <taxon>Bacillota</taxon>
        <taxon>Clostridia</taxon>
        <taxon>Halanaerobiales</taxon>
        <taxon>Halobacteroidaceae</taxon>
        <taxon>Halanaerobacter</taxon>
    </lineage>
</organism>
<comment type="subcellular location">
    <subcellularLocation>
        <location evidence="2">Cell membrane</location>
        <topology evidence="2">Single-pass type II membrane protein</topology>
    </subcellularLocation>
    <subcellularLocation>
        <location evidence="9">Membrane</location>
        <topology evidence="9">Single-pass type II membrane protein</topology>
    </subcellularLocation>
</comment>
<proteinExistence type="inferred from homology"/>
<keyword evidence="8" id="KW-1133">Transmembrane helix</keyword>
<dbReference type="GO" id="GO:0009003">
    <property type="term" value="F:signal peptidase activity"/>
    <property type="evidence" value="ECO:0007669"/>
    <property type="project" value="UniProtKB-EC"/>
</dbReference>
<keyword evidence="8" id="KW-0472">Membrane</keyword>
<evidence type="ECO:0000256" key="9">
    <source>
        <dbReference type="RuleBase" id="RU362042"/>
    </source>
</evidence>
<feature type="active site" evidence="7">
    <location>
        <position position="75"/>
    </location>
</feature>